<dbReference type="Pfam" id="PF00994">
    <property type="entry name" value="MoCF_biosynth"/>
    <property type="match status" value="1"/>
</dbReference>
<dbReference type="Gene3D" id="3.40.980.10">
    <property type="entry name" value="MoaB/Mog-like domain"/>
    <property type="match status" value="1"/>
</dbReference>
<sequence>MKMEKRKLFHRLVSVEEGLEVLEEEQLLNPLGIEEVNLQKALYRVLADDIYAPIDYPPFDRSEVDGYAVNIKSVENADELNPAVLKIAGKVRIGEFPKIEVDEKNAVEIDTGAMIPRGTSGIVMEEYTKRKENEYVEVYRSVYTGENISFAGSDIAKGELLFSRGRVLDHIDIGILSSMGINKVKVYIEPKIAILSTGNELVPPGSDLSIGKIYDVNGYMIYSLLKAHGIESDMFGIVQDKEDILEERIRELLKSYDIIITSGGTSAGIDDVVYRVFDRVGEVLIHGFKLKPGKPTVLARSGRKLLIGLPGFPFSSLANSLLILLPALFKIRGTEYRAKTKKASIAVSFRKDIGRRWLVPVLLNSIDKKIYAIPFSTSSGSIMMVARADGIAILSENKDVIEEGSEVDVVVFNSFEDKEGIIMGSHDLMLPDILKESRLEAKLSYIPVGSYLGLELVKRGFIDIAPIHLFDENTGTYNAPFLNKDPVLKSSALLVRGYSRKLVLAFREGTNLRGLEDVLESGLRFANRNKGSGTRMYVDYLLKRISAEKGVDFKKITRELKGYEYNLPSHNSVAAAISQGRADAGVCIEHAARIYGLRYIPLAEEHYDFAVNRKSLEKNAVKTFIDSLEFNKIKKIAERYFGYIADSNAGKVICC</sequence>
<dbReference type="PANTHER" id="PTHR10192">
    <property type="entry name" value="MOLYBDOPTERIN BIOSYNTHESIS PROTEIN"/>
    <property type="match status" value="1"/>
</dbReference>
<dbReference type="InterPro" id="IPR005110">
    <property type="entry name" value="MoeA_linker/N"/>
</dbReference>
<evidence type="ECO:0000313" key="5">
    <source>
        <dbReference type="Proteomes" id="UP000652307"/>
    </source>
</evidence>
<dbReference type="Gene3D" id="2.40.340.10">
    <property type="entry name" value="MoeA, C-terminal, domain IV"/>
    <property type="match status" value="1"/>
</dbReference>
<dbReference type="Pfam" id="PF12727">
    <property type="entry name" value="PBP_like"/>
    <property type="match status" value="1"/>
</dbReference>
<dbReference type="EMBL" id="JADEZV010000001">
    <property type="protein sequence ID" value="MBE9390935.1"/>
    <property type="molecule type" value="Genomic_DNA"/>
</dbReference>
<dbReference type="GO" id="GO:0061599">
    <property type="term" value="F:molybdopterin molybdotransferase activity"/>
    <property type="evidence" value="ECO:0007669"/>
    <property type="project" value="TreeGrafter"/>
</dbReference>
<dbReference type="Pfam" id="PF03454">
    <property type="entry name" value="MoeA_C"/>
    <property type="match status" value="1"/>
</dbReference>
<dbReference type="InterPro" id="IPR024370">
    <property type="entry name" value="PBP_domain"/>
</dbReference>
<evidence type="ECO:0000256" key="1">
    <source>
        <dbReference type="ARBA" id="ARBA00005046"/>
    </source>
</evidence>
<dbReference type="SUPFAM" id="SSF53850">
    <property type="entry name" value="Periplasmic binding protein-like II"/>
    <property type="match status" value="1"/>
</dbReference>
<evidence type="ECO:0000313" key="4">
    <source>
        <dbReference type="EMBL" id="MBE9390935.1"/>
    </source>
</evidence>
<dbReference type="CDD" id="cd00887">
    <property type="entry name" value="MoeA"/>
    <property type="match status" value="1"/>
</dbReference>
<dbReference type="InterPro" id="IPR038987">
    <property type="entry name" value="MoeA-like"/>
</dbReference>
<dbReference type="GO" id="GO:0005737">
    <property type="term" value="C:cytoplasm"/>
    <property type="evidence" value="ECO:0007669"/>
    <property type="project" value="TreeGrafter"/>
</dbReference>
<evidence type="ECO:0000256" key="2">
    <source>
        <dbReference type="ARBA" id="ARBA00023150"/>
    </source>
</evidence>
<dbReference type="NCBIfam" id="NF011068">
    <property type="entry name" value="PRK14498.1"/>
    <property type="match status" value="1"/>
</dbReference>
<accession>A0A843A8A8</accession>
<dbReference type="PANTHER" id="PTHR10192:SF5">
    <property type="entry name" value="GEPHYRIN"/>
    <property type="match status" value="1"/>
</dbReference>
<comment type="pathway">
    <text evidence="1">Cofactor biosynthesis; molybdopterin biosynthesis.</text>
</comment>
<dbReference type="SUPFAM" id="SSF53218">
    <property type="entry name" value="Molybdenum cofactor biosynthesis proteins"/>
    <property type="match status" value="1"/>
</dbReference>
<dbReference type="SMART" id="SM00852">
    <property type="entry name" value="MoCF_biosynth"/>
    <property type="match status" value="1"/>
</dbReference>
<name>A0A843A8A8_9CREN</name>
<feature type="domain" description="MoaB/Mog" evidence="3">
    <location>
        <begin position="193"/>
        <end position="330"/>
    </location>
</feature>
<dbReference type="InterPro" id="IPR036425">
    <property type="entry name" value="MoaB/Mog-like_dom_sf"/>
</dbReference>
<dbReference type="Pfam" id="PF03453">
    <property type="entry name" value="MoeA_N"/>
    <property type="match status" value="1"/>
</dbReference>
<dbReference type="InterPro" id="IPR001453">
    <property type="entry name" value="MoaB/Mog_dom"/>
</dbReference>
<dbReference type="SUPFAM" id="SSF63867">
    <property type="entry name" value="MoeA C-terminal domain-like"/>
    <property type="match status" value="1"/>
</dbReference>
<dbReference type="NCBIfam" id="TIGR00177">
    <property type="entry name" value="molyb_syn"/>
    <property type="match status" value="1"/>
</dbReference>
<dbReference type="Proteomes" id="UP000652307">
    <property type="component" value="Unassembled WGS sequence"/>
</dbReference>
<comment type="caution">
    <text evidence="4">The sequence shown here is derived from an EMBL/GenBank/DDBJ whole genome shotgun (WGS) entry which is preliminary data.</text>
</comment>
<dbReference type="InterPro" id="IPR036688">
    <property type="entry name" value="MoeA_C_domain_IV_sf"/>
</dbReference>
<dbReference type="SUPFAM" id="SSF63882">
    <property type="entry name" value="MoeA N-terminal region -like"/>
    <property type="match status" value="1"/>
</dbReference>
<dbReference type="Gene3D" id="2.170.190.11">
    <property type="entry name" value="Molybdopterin biosynthesis moea protein, domain 3"/>
    <property type="match status" value="1"/>
</dbReference>
<dbReference type="GO" id="GO:0006777">
    <property type="term" value="P:Mo-molybdopterin cofactor biosynthetic process"/>
    <property type="evidence" value="ECO:0007669"/>
    <property type="project" value="UniProtKB-KW"/>
</dbReference>
<reference evidence="4" key="1">
    <citation type="submission" date="2020-10" db="EMBL/GenBank/DDBJ databases">
        <title>Fervidococcus fontis strain 3639Fd - the first crenarchaeon capable of growth on lipids.</title>
        <authorList>
            <person name="Kochetkova T.V."/>
            <person name="Elcheninov A.G."/>
            <person name="Toschakov S.V."/>
            <person name="Kublanov I.V."/>
        </authorList>
    </citation>
    <scope>NUCLEOTIDE SEQUENCE</scope>
    <source>
        <strain evidence="4">3639Fd</strain>
    </source>
</reference>
<organism evidence="4 5">
    <name type="scientific">Fervidicoccus fontis</name>
    <dbReference type="NCBI Taxonomy" id="683846"/>
    <lineage>
        <taxon>Archaea</taxon>
        <taxon>Thermoproteota</taxon>
        <taxon>Thermoprotei</taxon>
        <taxon>Fervidicoccales</taxon>
        <taxon>Fervidicoccaceae</taxon>
        <taxon>Fervidicoccus</taxon>
    </lineage>
</organism>
<dbReference type="UniPathway" id="UPA00344"/>
<proteinExistence type="predicted"/>
<evidence type="ECO:0000259" key="3">
    <source>
        <dbReference type="SMART" id="SM00852"/>
    </source>
</evidence>
<keyword evidence="2" id="KW-0501">Molybdenum cofactor biosynthesis</keyword>
<dbReference type="InterPro" id="IPR005111">
    <property type="entry name" value="MoeA_C_domain_IV"/>
</dbReference>
<dbReference type="InterPro" id="IPR036135">
    <property type="entry name" value="MoeA_linker/N_sf"/>
</dbReference>
<dbReference type="AlphaFoldDB" id="A0A843A8A8"/>
<protein>
    <submittedName>
        <fullName evidence="4">Molybdopterin biosynthesis protein</fullName>
    </submittedName>
</protein>
<gene>
    <name evidence="4" type="ORF">IOK49_02420</name>
</gene>
<dbReference type="Gene3D" id="3.90.105.10">
    <property type="entry name" value="Molybdopterin biosynthesis moea protein, domain 2"/>
    <property type="match status" value="1"/>
</dbReference>